<dbReference type="Proteomes" id="UP000887565">
    <property type="component" value="Unplaced"/>
</dbReference>
<dbReference type="InterPro" id="IPR008476">
    <property type="entry name" value="PBDC1_metazoa/fungi"/>
</dbReference>
<proteinExistence type="predicted"/>
<organism evidence="2 3">
    <name type="scientific">Romanomermis culicivorax</name>
    <name type="common">Nematode worm</name>
    <dbReference type="NCBI Taxonomy" id="13658"/>
    <lineage>
        <taxon>Eukaryota</taxon>
        <taxon>Metazoa</taxon>
        <taxon>Ecdysozoa</taxon>
        <taxon>Nematoda</taxon>
        <taxon>Enoplea</taxon>
        <taxon>Dorylaimia</taxon>
        <taxon>Mermithida</taxon>
        <taxon>Mermithoidea</taxon>
        <taxon>Mermithidae</taxon>
        <taxon>Romanomermis</taxon>
    </lineage>
</organism>
<evidence type="ECO:0000259" key="1">
    <source>
        <dbReference type="Pfam" id="PF04669"/>
    </source>
</evidence>
<dbReference type="PANTHER" id="PTHR13410:SF9">
    <property type="entry name" value="PROTEIN PBDC1"/>
    <property type="match status" value="1"/>
</dbReference>
<evidence type="ECO:0000313" key="3">
    <source>
        <dbReference type="WBParaSite" id="nRc.2.0.1.t30836-RA"/>
    </source>
</evidence>
<feature type="domain" description="Polysaccharide biosynthesis" evidence="1">
    <location>
        <begin position="22"/>
        <end position="145"/>
    </location>
</feature>
<reference evidence="3" key="1">
    <citation type="submission" date="2022-11" db="UniProtKB">
        <authorList>
            <consortium name="WormBaseParasite"/>
        </authorList>
    </citation>
    <scope>IDENTIFICATION</scope>
</reference>
<dbReference type="WBParaSite" id="nRc.2.0.1.t30836-RA">
    <property type="protein sequence ID" value="nRc.2.0.1.t30836-RA"/>
    <property type="gene ID" value="nRc.2.0.1.g30836"/>
</dbReference>
<dbReference type="Gene3D" id="1.10.3560.10">
    <property type="entry name" value="yst0336 like domain"/>
    <property type="match status" value="1"/>
</dbReference>
<dbReference type="GO" id="GO:0005737">
    <property type="term" value="C:cytoplasm"/>
    <property type="evidence" value="ECO:0007669"/>
    <property type="project" value="TreeGrafter"/>
</dbReference>
<evidence type="ECO:0000313" key="2">
    <source>
        <dbReference type="Proteomes" id="UP000887565"/>
    </source>
</evidence>
<dbReference type="PANTHER" id="PTHR13410">
    <property type="entry name" value="PROTEIN PBDC1"/>
    <property type="match status" value="1"/>
</dbReference>
<dbReference type="Pfam" id="PF04669">
    <property type="entry name" value="PBDC1"/>
    <property type="match status" value="1"/>
</dbReference>
<protein>
    <submittedName>
        <fullName evidence="3">Polysaccharide biosynthesis domain-containing protein</fullName>
    </submittedName>
</protein>
<sequence length="157" mass="18002">MNFSLDQALSGNAEDYVNDPSLEAAWAIRCYENARLHMSLICSCNPKYLKLSENDDVLYEKFRSVFPKLNVGLVDETDLKSNTAKDTWREFLEVNANLVEDHNSGFLLRLDSKGNYDSENTILVVKLQFLAIEVARNREGNNETLRKQFSHKDIPPE</sequence>
<dbReference type="InterPro" id="IPR021148">
    <property type="entry name" value="Polysacc_synth_dom"/>
</dbReference>
<dbReference type="InterPro" id="IPR023139">
    <property type="entry name" value="PBDC1-like_dom_sf"/>
</dbReference>
<keyword evidence="2" id="KW-1185">Reference proteome</keyword>
<accession>A0A915JWY4</accession>
<dbReference type="AlphaFoldDB" id="A0A915JWY4"/>
<name>A0A915JWY4_ROMCU</name>
<dbReference type="OMA" id="IQFYAFE"/>